<dbReference type="Pfam" id="PF18052">
    <property type="entry name" value="Rx_N"/>
    <property type="match status" value="1"/>
</dbReference>
<dbReference type="PANTHER" id="PTHR36766">
    <property type="entry name" value="PLANT BROAD-SPECTRUM MILDEW RESISTANCE PROTEIN RPW8"/>
    <property type="match status" value="1"/>
</dbReference>
<dbReference type="InterPro" id="IPR002182">
    <property type="entry name" value="NB-ARC"/>
</dbReference>
<dbReference type="InterPro" id="IPR038005">
    <property type="entry name" value="RX-like_CC"/>
</dbReference>
<evidence type="ECO:0000313" key="7">
    <source>
        <dbReference type="Proteomes" id="UP000813463"/>
    </source>
</evidence>
<feature type="domain" description="NB-ARC" evidence="5">
    <location>
        <begin position="170"/>
        <end position="316"/>
    </location>
</feature>
<reference evidence="8" key="2">
    <citation type="submission" date="2025-08" db="UniProtKB">
        <authorList>
            <consortium name="RefSeq"/>
        </authorList>
    </citation>
    <scope>IDENTIFICATION</scope>
    <source>
        <tissue evidence="8">Leaf</tissue>
    </source>
</reference>
<evidence type="ECO:0000256" key="4">
    <source>
        <dbReference type="ARBA" id="ARBA00022840"/>
    </source>
</evidence>
<keyword evidence="4" id="KW-0067">ATP-binding</keyword>
<feature type="domain" description="Disease resistance N-terminal" evidence="6">
    <location>
        <begin position="22"/>
        <end position="93"/>
    </location>
</feature>
<organism evidence="7 8">
    <name type="scientific">Spinacia oleracea</name>
    <name type="common">Spinach</name>
    <dbReference type="NCBI Taxonomy" id="3562"/>
    <lineage>
        <taxon>Eukaryota</taxon>
        <taxon>Viridiplantae</taxon>
        <taxon>Streptophyta</taxon>
        <taxon>Embryophyta</taxon>
        <taxon>Tracheophyta</taxon>
        <taxon>Spermatophyta</taxon>
        <taxon>Magnoliopsida</taxon>
        <taxon>eudicotyledons</taxon>
        <taxon>Gunneridae</taxon>
        <taxon>Pentapetalae</taxon>
        <taxon>Caryophyllales</taxon>
        <taxon>Chenopodiaceae</taxon>
        <taxon>Chenopodioideae</taxon>
        <taxon>Anserineae</taxon>
        <taxon>Spinacia</taxon>
    </lineage>
</organism>
<evidence type="ECO:0000259" key="5">
    <source>
        <dbReference type="Pfam" id="PF00931"/>
    </source>
</evidence>
<proteinExistence type="predicted"/>
<dbReference type="Gene3D" id="3.40.50.300">
    <property type="entry name" value="P-loop containing nucleotide triphosphate hydrolases"/>
    <property type="match status" value="1"/>
</dbReference>
<gene>
    <name evidence="8" type="primary">LOC130465644</name>
</gene>
<evidence type="ECO:0000259" key="6">
    <source>
        <dbReference type="Pfam" id="PF18052"/>
    </source>
</evidence>
<dbReference type="PANTHER" id="PTHR36766:SF35">
    <property type="entry name" value="DISEASE RESISTANCE PROTEIN RGA3"/>
    <property type="match status" value="1"/>
</dbReference>
<evidence type="ECO:0000256" key="2">
    <source>
        <dbReference type="ARBA" id="ARBA00022741"/>
    </source>
</evidence>
<evidence type="ECO:0000256" key="1">
    <source>
        <dbReference type="ARBA" id="ARBA00022737"/>
    </source>
</evidence>
<dbReference type="InterPro" id="IPR027417">
    <property type="entry name" value="P-loop_NTPase"/>
</dbReference>
<dbReference type="Proteomes" id="UP000813463">
    <property type="component" value="Chromosome 1"/>
</dbReference>
<evidence type="ECO:0000256" key="3">
    <source>
        <dbReference type="ARBA" id="ARBA00022821"/>
    </source>
</evidence>
<dbReference type="CDD" id="cd14798">
    <property type="entry name" value="RX-CC_like"/>
    <property type="match status" value="1"/>
</dbReference>
<protein>
    <submittedName>
        <fullName evidence="8">Disease resistance protein RGA3</fullName>
    </submittedName>
</protein>
<keyword evidence="1" id="KW-0677">Repeat</keyword>
<name>A0ABM3R4D2_SPIOL</name>
<accession>A0ABM3R4D2</accession>
<keyword evidence="7" id="KW-1185">Reference proteome</keyword>
<dbReference type="Gene3D" id="1.20.5.4130">
    <property type="match status" value="1"/>
</dbReference>
<keyword evidence="2" id="KW-0547">Nucleotide-binding</keyword>
<dbReference type="RefSeq" id="XP_056690462.1">
    <property type="nucleotide sequence ID" value="XM_056834484.1"/>
</dbReference>
<dbReference type="Gene3D" id="1.10.8.430">
    <property type="entry name" value="Helical domain of apoptotic protease-activating factors"/>
    <property type="match status" value="1"/>
</dbReference>
<dbReference type="SUPFAM" id="SSF52540">
    <property type="entry name" value="P-loop containing nucleoside triphosphate hydrolases"/>
    <property type="match status" value="1"/>
</dbReference>
<sequence>MDVGTVISVAQTLFAALQCTQLKEICSIAGYKAQLDGLCATITRIKAVFKDAESKQQLSEQEQLYIEELKDAVYEADDLFDEFVTLAERKKLTKGIKVRVLSLFSKFGTAYNMAQGVKKIKIKLDAIAFDSRFNLNIDPKPIRNRRLETCSYVYEADIIGRELDLEKIKGLGKTALAQLVFNDDRVTTEFPMRLWTCVADENQGLLDVEGVLGKILASATGHKKYEGCTLDGLQSQLRERLGGKKYLLVLDDVWTENYEQWHTLIQFLMGGQRGSWIVVTTRSMETARIIGDVQRHDLQGLSKENSWCLFKRVAFGSQHASPREDLVKIGKDIVVGCANVPLAIRVVGSLLYGQEKHKWLSVQKSGLAKVKMKSFTY</sequence>
<dbReference type="Pfam" id="PF00931">
    <property type="entry name" value="NB-ARC"/>
    <property type="match status" value="1"/>
</dbReference>
<dbReference type="InterPro" id="IPR042197">
    <property type="entry name" value="Apaf_helical"/>
</dbReference>
<dbReference type="InterPro" id="IPR041118">
    <property type="entry name" value="Rx_N"/>
</dbReference>
<dbReference type="PRINTS" id="PR00364">
    <property type="entry name" value="DISEASERSIST"/>
</dbReference>
<dbReference type="GeneID" id="130465644"/>
<evidence type="ECO:0000313" key="8">
    <source>
        <dbReference type="RefSeq" id="XP_056690462.1"/>
    </source>
</evidence>
<reference evidence="7" key="1">
    <citation type="journal article" date="2021" name="Nat. Commun.">
        <title>Genomic analyses provide insights into spinach domestication and the genetic basis of agronomic traits.</title>
        <authorList>
            <person name="Cai X."/>
            <person name="Sun X."/>
            <person name="Xu C."/>
            <person name="Sun H."/>
            <person name="Wang X."/>
            <person name="Ge C."/>
            <person name="Zhang Z."/>
            <person name="Wang Q."/>
            <person name="Fei Z."/>
            <person name="Jiao C."/>
            <person name="Wang Q."/>
        </authorList>
    </citation>
    <scope>NUCLEOTIDE SEQUENCE [LARGE SCALE GENOMIC DNA]</scope>
    <source>
        <strain evidence="7">cv. Varoflay</strain>
    </source>
</reference>
<keyword evidence="3" id="KW-0611">Plant defense</keyword>